<sequence>MTRAGLVRHGFAVLVFLLMIGSGVDLLAHRAAGLGAPFLIAGVAGVAGSLAVMLGHPRAARIGMLAGAAAAAGAGWALAPGGMDRGFVIAAGAVAGGALAVFALLATPKRHPS</sequence>
<gene>
    <name evidence="2" type="ordered locus">AMIS_40520</name>
</gene>
<keyword evidence="1" id="KW-0472">Membrane</keyword>
<keyword evidence="3" id="KW-1185">Reference proteome</keyword>
<evidence type="ECO:0000313" key="3">
    <source>
        <dbReference type="Proteomes" id="UP000007882"/>
    </source>
</evidence>
<evidence type="ECO:0000313" key="2">
    <source>
        <dbReference type="EMBL" id="BAL89272.1"/>
    </source>
</evidence>
<dbReference type="PATRIC" id="fig|512565.3.peg.4038"/>
<dbReference type="HOGENOM" id="CLU_2128125_0_0_11"/>
<feature type="transmembrane region" description="Helical" evidence="1">
    <location>
        <begin position="34"/>
        <end position="55"/>
    </location>
</feature>
<feature type="transmembrane region" description="Helical" evidence="1">
    <location>
        <begin position="85"/>
        <end position="106"/>
    </location>
</feature>
<keyword evidence="1" id="KW-1133">Transmembrane helix</keyword>
<dbReference type="Proteomes" id="UP000007882">
    <property type="component" value="Chromosome"/>
</dbReference>
<dbReference type="RefSeq" id="WP_014444166.1">
    <property type="nucleotide sequence ID" value="NC_017093.1"/>
</dbReference>
<dbReference type="KEGG" id="ams:AMIS_40520"/>
<dbReference type="AlphaFoldDB" id="I0H8D5"/>
<dbReference type="EMBL" id="AP012319">
    <property type="protein sequence ID" value="BAL89272.1"/>
    <property type="molecule type" value="Genomic_DNA"/>
</dbReference>
<name>I0H8D5_ACTM4</name>
<keyword evidence="1" id="KW-0812">Transmembrane</keyword>
<evidence type="ECO:0008006" key="4">
    <source>
        <dbReference type="Google" id="ProtNLM"/>
    </source>
</evidence>
<accession>I0H8D5</accession>
<reference evidence="2 3" key="1">
    <citation type="submission" date="2012-02" db="EMBL/GenBank/DDBJ databases">
        <title>Complete genome sequence of Actinoplanes missouriensis 431 (= NBRC 102363).</title>
        <authorList>
            <person name="Ohnishi Y."/>
            <person name="Ishikawa J."/>
            <person name="Sekine M."/>
            <person name="Hosoyama A."/>
            <person name="Harada T."/>
            <person name="Narita H."/>
            <person name="Hata T."/>
            <person name="Konno Y."/>
            <person name="Tutikane K."/>
            <person name="Fujita N."/>
            <person name="Horinouchi S."/>
            <person name="Hayakawa M."/>
        </authorList>
    </citation>
    <scope>NUCLEOTIDE SEQUENCE [LARGE SCALE GENOMIC DNA]</scope>
    <source>
        <strain evidence="3">ATCC 14538 / DSM 43046 / CBS 188.64 / JCM 3121 / NBRC 102363 / NCIMB 12654 / NRRL B-3342 / UNCC 431</strain>
    </source>
</reference>
<evidence type="ECO:0000256" key="1">
    <source>
        <dbReference type="SAM" id="Phobius"/>
    </source>
</evidence>
<organism evidence="2 3">
    <name type="scientific">Actinoplanes missouriensis (strain ATCC 14538 / DSM 43046 / CBS 188.64 / JCM 3121 / NBRC 102363 / NCIMB 12654 / NRRL B-3342 / UNCC 431)</name>
    <dbReference type="NCBI Taxonomy" id="512565"/>
    <lineage>
        <taxon>Bacteria</taxon>
        <taxon>Bacillati</taxon>
        <taxon>Actinomycetota</taxon>
        <taxon>Actinomycetes</taxon>
        <taxon>Micromonosporales</taxon>
        <taxon>Micromonosporaceae</taxon>
        <taxon>Actinoplanes</taxon>
    </lineage>
</organism>
<feature type="transmembrane region" description="Helical" evidence="1">
    <location>
        <begin position="7"/>
        <end position="28"/>
    </location>
</feature>
<feature type="transmembrane region" description="Helical" evidence="1">
    <location>
        <begin position="62"/>
        <end position="79"/>
    </location>
</feature>
<protein>
    <recommendedName>
        <fullName evidence="4">Integral membrane protein</fullName>
    </recommendedName>
</protein>
<proteinExistence type="predicted"/>